<dbReference type="AlphaFoldDB" id="A0A846JS61"/>
<dbReference type="OrthoDB" id="2086222at2"/>
<sequence length="142" mass="15993">MDNIAVKLITDLTKYGKGLVPGIKGITVGQKGIWSRCNDNFISVKFENDITLDVLWSGLEIIDEDYLKTIAEDEKKLLEELKSAKNIVKSVGPRGGFRYLCYEYITLDGSKSNKSIGLKKEADKLLELFSKYNLNVKIEKVV</sequence>
<dbReference type="RefSeq" id="WP_012450005.1">
    <property type="nucleotide sequence ID" value="NZ_CP010520.1"/>
</dbReference>
<gene>
    <name evidence="1" type="ORF">FDB51_12330</name>
</gene>
<accession>A0A846JS61</accession>
<protein>
    <submittedName>
        <fullName evidence="1">Uncharacterized protein</fullName>
    </submittedName>
</protein>
<organism evidence="1 2">
    <name type="scientific">Clostridium botulinum</name>
    <dbReference type="NCBI Taxonomy" id="1491"/>
    <lineage>
        <taxon>Bacteria</taxon>
        <taxon>Bacillati</taxon>
        <taxon>Bacillota</taxon>
        <taxon>Clostridia</taxon>
        <taxon>Eubacteriales</taxon>
        <taxon>Clostridiaceae</taxon>
        <taxon>Clostridium</taxon>
    </lineage>
</organism>
<evidence type="ECO:0000313" key="2">
    <source>
        <dbReference type="Proteomes" id="UP000473681"/>
    </source>
</evidence>
<comment type="caution">
    <text evidence="1">The sequence shown here is derived from an EMBL/GenBank/DDBJ whole genome shotgun (WGS) entry which is preliminary data.</text>
</comment>
<dbReference type="EMBL" id="SWVK01000017">
    <property type="protein sequence ID" value="NFN35894.1"/>
    <property type="molecule type" value="Genomic_DNA"/>
</dbReference>
<reference evidence="1 2" key="1">
    <citation type="submission" date="2019-04" db="EMBL/GenBank/DDBJ databases">
        <title>Genome sequencing of Clostridium botulinum Groups I-IV and Clostridium butyricum.</title>
        <authorList>
            <person name="Brunt J."/>
            <person name="Van Vliet A.H.M."/>
            <person name="Stringer S.C."/>
            <person name="Carter A.T."/>
            <person name="Peck M.W."/>
        </authorList>
    </citation>
    <scope>NUCLEOTIDE SEQUENCE [LARGE SCALE GENOMIC DNA]</scope>
    <source>
        <strain evidence="1 2">CB-K-33E</strain>
    </source>
</reference>
<name>A0A846JS61_CLOBO</name>
<evidence type="ECO:0000313" key="1">
    <source>
        <dbReference type="EMBL" id="NFN35894.1"/>
    </source>
</evidence>
<dbReference type="Proteomes" id="UP000473681">
    <property type="component" value="Unassembled WGS sequence"/>
</dbReference>
<proteinExistence type="predicted"/>